<dbReference type="PANTHER" id="PTHR46601">
    <property type="entry name" value="ULP_PROTEASE DOMAIN-CONTAINING PROTEIN"/>
    <property type="match status" value="1"/>
</dbReference>
<accession>A0AAU9V457</accession>
<organism evidence="2 3">
    <name type="scientific">Euphydryas editha</name>
    <name type="common">Edith's checkerspot</name>
    <dbReference type="NCBI Taxonomy" id="104508"/>
    <lineage>
        <taxon>Eukaryota</taxon>
        <taxon>Metazoa</taxon>
        <taxon>Ecdysozoa</taxon>
        <taxon>Arthropoda</taxon>
        <taxon>Hexapoda</taxon>
        <taxon>Insecta</taxon>
        <taxon>Pterygota</taxon>
        <taxon>Neoptera</taxon>
        <taxon>Endopterygota</taxon>
        <taxon>Lepidoptera</taxon>
        <taxon>Glossata</taxon>
        <taxon>Ditrysia</taxon>
        <taxon>Papilionoidea</taxon>
        <taxon>Nymphalidae</taxon>
        <taxon>Nymphalinae</taxon>
        <taxon>Euphydryas</taxon>
    </lineage>
</organism>
<dbReference type="Proteomes" id="UP001153954">
    <property type="component" value="Unassembled WGS sequence"/>
</dbReference>
<comment type="caution">
    <text evidence="2">The sequence shown here is derived from an EMBL/GenBank/DDBJ whole genome shotgun (WGS) entry which is preliminary data.</text>
</comment>
<feature type="compositionally biased region" description="Basic and acidic residues" evidence="1">
    <location>
        <begin position="296"/>
        <end position="306"/>
    </location>
</feature>
<evidence type="ECO:0000313" key="2">
    <source>
        <dbReference type="EMBL" id="CAH2105002.1"/>
    </source>
</evidence>
<feature type="region of interest" description="Disordered" evidence="1">
    <location>
        <begin position="286"/>
        <end position="310"/>
    </location>
</feature>
<feature type="region of interest" description="Disordered" evidence="1">
    <location>
        <begin position="172"/>
        <end position="195"/>
    </location>
</feature>
<keyword evidence="3" id="KW-1185">Reference proteome</keyword>
<protein>
    <submittedName>
        <fullName evidence="2">Uncharacterized protein</fullName>
    </submittedName>
</protein>
<feature type="region of interest" description="Disordered" evidence="1">
    <location>
        <begin position="1"/>
        <end position="72"/>
    </location>
</feature>
<reference evidence="2" key="1">
    <citation type="submission" date="2022-03" db="EMBL/GenBank/DDBJ databases">
        <authorList>
            <person name="Tunstrom K."/>
        </authorList>
    </citation>
    <scope>NUCLEOTIDE SEQUENCE</scope>
</reference>
<gene>
    <name evidence="2" type="ORF">EEDITHA_LOCUS19320</name>
</gene>
<dbReference type="PANTHER" id="PTHR46601:SF1">
    <property type="entry name" value="ADF-H DOMAIN-CONTAINING PROTEIN"/>
    <property type="match status" value="1"/>
</dbReference>
<proteinExistence type="predicted"/>
<name>A0AAU9V457_EUPED</name>
<evidence type="ECO:0000256" key="1">
    <source>
        <dbReference type="SAM" id="MobiDB-lite"/>
    </source>
</evidence>
<feature type="compositionally biased region" description="Low complexity" evidence="1">
    <location>
        <begin position="175"/>
        <end position="195"/>
    </location>
</feature>
<evidence type="ECO:0000313" key="3">
    <source>
        <dbReference type="Proteomes" id="UP001153954"/>
    </source>
</evidence>
<sequence>MGKPKRTKEEVKEKRRLAARQRRERIKNDPFLYQQSKEKEKERYNKRKRDKKILPICEMSPKNRQKTQKRNRENFRAYYKRQKEKKKLETIEEEMTVDIEVLDNNITDPLKTLSTPHLNDLSYSLRSKNYTKRVQNCSENPKSKREDNQQDEIFQQSTSFEKELVPLKKIPNFKPTLTTSTPRPSSALSSSSTESMLLLSNNEQLTENKDTSVNITERASSLCSTPTSLSSKRTVEKPIRKKISPLLVLRRHVYKTNKEISYMRKKIEELKRAKEKYRKQALRLQYKNTLHTKSKQSHDKENEPKYVHNNNNKETNVEKIKQDVQIFLEEDENSRICPGKREYISRKTIKKQKRFLTDTLLNLHTKFLQLHTYKISYSTFCKMRPFWVVIPDSRARETCMCKTHTNMDLIIASLKRFDLIDQSSAHKVLSSLCCVSESIECLSRSCIDCANRNIHYKQFDNANPIFYFQWITKQITYTKDGKEKTSIQTVKEKITAKPKEVIEKFEQLLPPYMKHCANNVSQNNYIKHLKQNLPENDCIIHVDFSENYNTKYTNEIQSFHFGGSRKQITMHTSVIHFKKSGLLRTQSFCTLSPSLRHDAVAVWSHLIPVLNFIENEAPHVNVIHFISDSPTGQYRNKKMFYIISQLQWHFPNLRVVAWNYTESGHGKSSADGVGATIKRTADRIVAQGCDIVDIETLSEKLKANVKGVITDIVQEADILQKDLLIPKEIREYKGTMKVHQVVWSSSKPNILAMRKLSCNAQQCMYQAVECEHGRHHGFYSLNREKAEEAGFSPPSRFILSAPSENKIYNYDTSRSAKKSSDKPKILSNRLVKPAYVFPGSSKSLISQHDMVMNNFEKFEKAESSLNLSDTDSFWAPVSPVDFSLPSFKTMTNVPNNSIKDKKTRCAFFDISDSDESIF</sequence>
<dbReference type="AlphaFoldDB" id="A0AAU9V457"/>
<feature type="compositionally biased region" description="Basic residues" evidence="1">
    <location>
        <begin position="14"/>
        <end position="25"/>
    </location>
</feature>
<dbReference type="EMBL" id="CAKOGL010000027">
    <property type="protein sequence ID" value="CAH2105002.1"/>
    <property type="molecule type" value="Genomic_DNA"/>
</dbReference>